<dbReference type="OrthoDB" id="1118920at2"/>
<dbReference type="InterPro" id="IPR006116">
    <property type="entry name" value="NT_2-5OAS_ClassI-CCAase"/>
</dbReference>
<gene>
    <name evidence="2" type="ORF">SAMN05877831_1313</name>
</gene>
<dbReference type="GO" id="GO:0016779">
    <property type="term" value="F:nucleotidyltransferase activity"/>
    <property type="evidence" value="ECO:0007669"/>
    <property type="project" value="InterPro"/>
</dbReference>
<name>A0A285TPB0_9RHOB</name>
<keyword evidence="1" id="KW-0051">Antiviral defense</keyword>
<dbReference type="EMBL" id="OBMT01000031">
    <property type="protein sequence ID" value="SOC22502.1"/>
    <property type="molecule type" value="Genomic_DNA"/>
</dbReference>
<accession>A0A285TPB0</accession>
<protein>
    <recommendedName>
        <fullName evidence="4">Nucleotidyltransferase</fullName>
    </recommendedName>
</protein>
<evidence type="ECO:0000313" key="2">
    <source>
        <dbReference type="EMBL" id="SOC22502.1"/>
    </source>
</evidence>
<organism evidence="2 3">
    <name type="scientific">Rhodobacter maris</name>
    <dbReference type="NCBI Taxonomy" id="446682"/>
    <lineage>
        <taxon>Bacteria</taxon>
        <taxon>Pseudomonadati</taxon>
        <taxon>Pseudomonadota</taxon>
        <taxon>Alphaproteobacteria</taxon>
        <taxon>Rhodobacterales</taxon>
        <taxon>Rhodobacter group</taxon>
        <taxon>Rhodobacter</taxon>
    </lineage>
</organism>
<dbReference type="GO" id="GO:0051607">
    <property type="term" value="P:defense response to virus"/>
    <property type="evidence" value="ECO:0007669"/>
    <property type="project" value="UniProtKB-KW"/>
</dbReference>
<proteinExistence type="predicted"/>
<dbReference type="Proteomes" id="UP000219111">
    <property type="component" value="Unassembled WGS sequence"/>
</dbReference>
<evidence type="ECO:0000313" key="3">
    <source>
        <dbReference type="Proteomes" id="UP000219111"/>
    </source>
</evidence>
<evidence type="ECO:0000256" key="1">
    <source>
        <dbReference type="ARBA" id="ARBA00023118"/>
    </source>
</evidence>
<sequence length="416" mass="46780">MNAFLGKPTSPWDSVAEQMLAAVAIKIELPPSMHALLAERKAAIEKHLERDGSPLKGKVRLFYQQGSVAIGATIRAKFRFEGFDIDIIVELTTPGMTPWQALELLYEAMRGERGSRYYDMTERQTRCVTIHYADGMHLDLSPAEMIDEFDPRRSYIYHSKPEEPRSRDRKVLTNSFGFAEEYNATCPVDLSFQQEYARRALRADQGLIAMQKDADSLPVPAHSSVVGGKSAVTAALQLLKRNRNIRWATRDGRMPASVMYSCLTLEVAEAGRTIGQNLRIIVQHILDRLSQAKSVGQLIHVENPRCPGDVFTDRWPEDHAAQDTLIADMRLFLNQLDILLDDRRSLRERRDVLKSMFGESIGEEVMDELERDYGEAIRTGKHAFGATGGIAMSPAIAKAKPAVKPSTFYGSTWPRR</sequence>
<reference evidence="3" key="1">
    <citation type="submission" date="2017-08" db="EMBL/GenBank/DDBJ databases">
        <authorList>
            <person name="Varghese N."/>
            <person name="Submissions S."/>
        </authorList>
    </citation>
    <scope>NUCLEOTIDE SEQUENCE [LARGE SCALE GENOMIC DNA]</scope>
    <source>
        <strain evidence="3">JA276</strain>
    </source>
</reference>
<dbReference type="AlphaFoldDB" id="A0A285TPB0"/>
<dbReference type="RefSeq" id="WP_097071552.1">
    <property type="nucleotide sequence ID" value="NZ_OBMT01000031.1"/>
</dbReference>
<dbReference type="Pfam" id="PF18144">
    <property type="entry name" value="SMODS"/>
    <property type="match status" value="1"/>
</dbReference>
<keyword evidence="3" id="KW-1185">Reference proteome</keyword>
<evidence type="ECO:0008006" key="4">
    <source>
        <dbReference type="Google" id="ProtNLM"/>
    </source>
</evidence>
<dbReference type="CDD" id="cd05400">
    <property type="entry name" value="NT_2-5OAS_ClassI-CCAase"/>
    <property type="match status" value="1"/>
</dbReference>